<proteinExistence type="predicted"/>
<dbReference type="AlphaFoldDB" id="A0AAW2I9N8"/>
<dbReference type="InterPro" id="IPR001841">
    <property type="entry name" value="Znf_RING"/>
</dbReference>
<evidence type="ECO:0000259" key="6">
    <source>
        <dbReference type="PROSITE" id="PS50089"/>
    </source>
</evidence>
<dbReference type="SUPFAM" id="SSF57850">
    <property type="entry name" value="RING/U-box"/>
    <property type="match status" value="1"/>
</dbReference>
<feature type="domain" description="CHY-type" evidence="7">
    <location>
        <begin position="3"/>
        <end position="70"/>
    </location>
</feature>
<accession>A0AAW2I9N8</accession>
<keyword evidence="3" id="KW-0862">Zinc</keyword>
<dbReference type="PROSITE" id="PS51266">
    <property type="entry name" value="ZF_CHY"/>
    <property type="match status" value="1"/>
</dbReference>
<dbReference type="Pfam" id="PF05495">
    <property type="entry name" value="zf-CHY"/>
    <property type="match status" value="1"/>
</dbReference>
<protein>
    <recommendedName>
        <fullName evidence="10">RING finger and CHY zinc finger domain-containing protein 1</fullName>
    </recommendedName>
</protein>
<dbReference type="InterPro" id="IPR013083">
    <property type="entry name" value="Znf_RING/FYVE/PHD"/>
</dbReference>
<dbReference type="PROSITE" id="PS50089">
    <property type="entry name" value="ZF_RING_2"/>
    <property type="match status" value="1"/>
</dbReference>
<gene>
    <name evidence="9" type="ORF">PYX00_000595</name>
</gene>
<dbReference type="InterPro" id="IPR017921">
    <property type="entry name" value="Znf_CTCHY"/>
</dbReference>
<evidence type="ECO:0008006" key="10">
    <source>
        <dbReference type="Google" id="ProtNLM"/>
    </source>
</evidence>
<dbReference type="InterPro" id="IPR018247">
    <property type="entry name" value="EF_Hand_1_Ca_BS"/>
</dbReference>
<dbReference type="GO" id="GO:0005634">
    <property type="term" value="C:nucleus"/>
    <property type="evidence" value="ECO:0007669"/>
    <property type="project" value="TreeGrafter"/>
</dbReference>
<feature type="compositionally biased region" description="Polar residues" evidence="5">
    <location>
        <begin position="242"/>
        <end position="255"/>
    </location>
</feature>
<evidence type="ECO:0000259" key="8">
    <source>
        <dbReference type="PROSITE" id="PS51270"/>
    </source>
</evidence>
<dbReference type="CDD" id="cd16464">
    <property type="entry name" value="RING-H2_Pirh2-like"/>
    <property type="match status" value="1"/>
</dbReference>
<evidence type="ECO:0000256" key="2">
    <source>
        <dbReference type="ARBA" id="ARBA00022771"/>
    </source>
</evidence>
<feature type="region of interest" description="Disordered" evidence="5">
    <location>
        <begin position="242"/>
        <end position="278"/>
    </location>
</feature>
<dbReference type="Gene3D" id="3.30.40.10">
    <property type="entry name" value="Zinc/RING finger domain, C3HC4 (zinc finger)"/>
    <property type="match status" value="1"/>
</dbReference>
<reference evidence="9" key="1">
    <citation type="journal article" date="2024" name="Gigascience">
        <title>Chromosome-level genome of the poultry shaft louse Menopon gallinae provides insight into the host-switching and adaptive evolution of parasitic lice.</title>
        <authorList>
            <person name="Xu Y."/>
            <person name="Ma L."/>
            <person name="Liu S."/>
            <person name="Liang Y."/>
            <person name="Liu Q."/>
            <person name="He Z."/>
            <person name="Tian L."/>
            <person name="Duan Y."/>
            <person name="Cai W."/>
            <person name="Li H."/>
            <person name="Song F."/>
        </authorList>
    </citation>
    <scope>NUCLEOTIDE SEQUENCE</scope>
    <source>
        <strain evidence="9">Cailab_2023a</strain>
    </source>
</reference>
<dbReference type="SUPFAM" id="SSF161219">
    <property type="entry name" value="CHY zinc finger-like"/>
    <property type="match status" value="1"/>
</dbReference>
<comment type="caution">
    <text evidence="9">The sequence shown here is derived from an EMBL/GenBank/DDBJ whole genome shotgun (WGS) entry which is preliminary data.</text>
</comment>
<evidence type="ECO:0000313" key="9">
    <source>
        <dbReference type="EMBL" id="KAL0278919.1"/>
    </source>
</evidence>
<dbReference type="PANTHER" id="PTHR21319">
    <property type="entry name" value="RING FINGER AND CHY ZINC FINGER DOMAIN-CONTAINING PROTEIN 1"/>
    <property type="match status" value="1"/>
</dbReference>
<organism evidence="9">
    <name type="scientific">Menopon gallinae</name>
    <name type="common">poultry shaft louse</name>
    <dbReference type="NCBI Taxonomy" id="328185"/>
    <lineage>
        <taxon>Eukaryota</taxon>
        <taxon>Metazoa</taxon>
        <taxon>Ecdysozoa</taxon>
        <taxon>Arthropoda</taxon>
        <taxon>Hexapoda</taxon>
        <taxon>Insecta</taxon>
        <taxon>Pterygota</taxon>
        <taxon>Neoptera</taxon>
        <taxon>Paraneoptera</taxon>
        <taxon>Psocodea</taxon>
        <taxon>Troctomorpha</taxon>
        <taxon>Phthiraptera</taxon>
        <taxon>Amblycera</taxon>
        <taxon>Menoponidae</taxon>
        <taxon>Menopon</taxon>
    </lineage>
</organism>
<name>A0AAW2I9N8_9NEOP</name>
<dbReference type="InterPro" id="IPR037274">
    <property type="entry name" value="Znf_CHY_sf"/>
</dbReference>
<dbReference type="PANTHER" id="PTHR21319:SF53">
    <property type="entry name" value="RING FINGER AND CHY ZINC FINGER DOMAIN-CONTAINING PROTEIN 1"/>
    <property type="match status" value="1"/>
</dbReference>
<dbReference type="Pfam" id="PF13639">
    <property type="entry name" value="zf-RING_2"/>
    <property type="match status" value="1"/>
</dbReference>
<dbReference type="EMBL" id="JARGDH010000001">
    <property type="protein sequence ID" value="KAL0278919.1"/>
    <property type="molecule type" value="Genomic_DNA"/>
</dbReference>
<evidence type="ECO:0000256" key="3">
    <source>
        <dbReference type="ARBA" id="ARBA00022833"/>
    </source>
</evidence>
<keyword evidence="2 4" id="KW-0863">Zinc-finger</keyword>
<dbReference type="Gene3D" id="2.20.28.10">
    <property type="match status" value="1"/>
</dbReference>
<dbReference type="GO" id="GO:0006511">
    <property type="term" value="P:ubiquitin-dependent protein catabolic process"/>
    <property type="evidence" value="ECO:0007669"/>
    <property type="project" value="TreeGrafter"/>
</dbReference>
<dbReference type="SUPFAM" id="SSF161245">
    <property type="entry name" value="Zinc hairpin stack"/>
    <property type="match status" value="1"/>
</dbReference>
<keyword evidence="1" id="KW-0479">Metal-binding</keyword>
<dbReference type="InterPro" id="IPR037275">
    <property type="entry name" value="Znf_CTCHY_sf"/>
</dbReference>
<dbReference type="PROSITE" id="PS00018">
    <property type="entry name" value="EF_HAND_1"/>
    <property type="match status" value="1"/>
</dbReference>
<evidence type="ECO:0000259" key="7">
    <source>
        <dbReference type="PROSITE" id="PS51266"/>
    </source>
</evidence>
<feature type="domain" description="RING-type" evidence="6">
    <location>
        <begin position="136"/>
        <end position="179"/>
    </location>
</feature>
<dbReference type="FunFam" id="3.30.40.10:FF:000188">
    <property type="entry name" value="RING finger and CHY zinc finger domain-containing protein 1"/>
    <property type="match status" value="1"/>
</dbReference>
<evidence type="ECO:0000256" key="1">
    <source>
        <dbReference type="ARBA" id="ARBA00022723"/>
    </source>
</evidence>
<feature type="domain" description="CTCHY-type" evidence="8">
    <location>
        <begin position="72"/>
        <end position="135"/>
    </location>
</feature>
<dbReference type="SMART" id="SM00184">
    <property type="entry name" value="RING"/>
    <property type="match status" value="1"/>
</dbReference>
<dbReference type="GO" id="GO:0016567">
    <property type="term" value="P:protein ubiquitination"/>
    <property type="evidence" value="ECO:0007669"/>
    <property type="project" value="TreeGrafter"/>
</dbReference>
<dbReference type="PROSITE" id="PS51270">
    <property type="entry name" value="ZF_CTCHY"/>
    <property type="match status" value="1"/>
</dbReference>
<dbReference type="InterPro" id="IPR008913">
    <property type="entry name" value="Znf_CHY"/>
</dbReference>
<evidence type="ECO:0000256" key="4">
    <source>
        <dbReference type="PROSITE-ProRule" id="PRU00601"/>
    </source>
</evidence>
<evidence type="ECO:0000256" key="5">
    <source>
        <dbReference type="SAM" id="MobiDB-lite"/>
    </source>
</evidence>
<sequence length="278" mass="31842">MDNRSSKVGCSHYKRRAKFVTPCCDNVYYCRFCHDENENHKLNRKEVTTLLCTSCNNRQKVQEQCEVCNTRFGKYACLTCKLFDDEDKKQFHCDGCGICRIGGRENFFHCKICNLCLPMDIRGTHKCIENASRSDCPICLEDIHTSRISSHIPNCGHLLHRPCFEELLKSGHFACPTCQTSLVNMSELWNTLDNEVQMTPIPPEYSNLIVNILCRDCHEKSTVKFHFVGLKCSSCGSYNTCRTDDPPQQQPVTTERNVEESDAGKPARTTVNREEPQH</sequence>
<dbReference type="InterPro" id="IPR039512">
    <property type="entry name" value="RCHY1_zinc-ribbon"/>
</dbReference>
<dbReference type="GO" id="GO:0061630">
    <property type="term" value="F:ubiquitin protein ligase activity"/>
    <property type="evidence" value="ECO:0007669"/>
    <property type="project" value="TreeGrafter"/>
</dbReference>
<dbReference type="Pfam" id="PF14599">
    <property type="entry name" value="zinc_ribbon_6"/>
    <property type="match status" value="1"/>
</dbReference>
<feature type="compositionally biased region" description="Basic and acidic residues" evidence="5">
    <location>
        <begin position="256"/>
        <end position="278"/>
    </location>
</feature>
<dbReference type="GO" id="GO:0008270">
    <property type="term" value="F:zinc ion binding"/>
    <property type="evidence" value="ECO:0007669"/>
    <property type="project" value="UniProtKB-KW"/>
</dbReference>